<dbReference type="EC" id="3.5.4.9" evidence="12"/>
<reference evidence="15 16" key="1">
    <citation type="submission" date="2020-04" db="EMBL/GenBank/DDBJ databases">
        <title>Complete genome sequence of Spiroplasma platyhelix ATCC 51748, an insect isolate.</title>
        <authorList>
            <person name="Green E.A."/>
            <person name="Klassen J.L."/>
        </authorList>
    </citation>
    <scope>NUCLEOTIDE SEQUENCE [LARGE SCALE GENOMIC DNA]</scope>
    <source>
        <strain evidence="15 16">PALS-1</strain>
    </source>
</reference>
<comment type="pathway">
    <text evidence="1 12">One-carbon metabolism; tetrahydrofolate interconversion.</text>
</comment>
<evidence type="ECO:0000256" key="4">
    <source>
        <dbReference type="ARBA" id="ARBA00022605"/>
    </source>
</evidence>
<comment type="caution">
    <text evidence="15">The sequence shown here is derived from an EMBL/GenBank/DDBJ whole genome shotgun (WGS) entry which is preliminary data.</text>
</comment>
<evidence type="ECO:0000313" key="15">
    <source>
        <dbReference type="EMBL" id="NKE38218.1"/>
    </source>
</evidence>
<dbReference type="AlphaFoldDB" id="A0A846UCH3"/>
<dbReference type="PANTHER" id="PTHR48099">
    <property type="entry name" value="C-1-TETRAHYDROFOLATE SYNTHASE, CYTOPLASMIC-RELATED"/>
    <property type="match status" value="1"/>
</dbReference>
<keyword evidence="6 12" id="KW-0378">Hydrolase</keyword>
<accession>A0A846UCH3</accession>
<dbReference type="PROSITE" id="PS00766">
    <property type="entry name" value="THF_DHG_CYH_1"/>
    <property type="match status" value="1"/>
</dbReference>
<evidence type="ECO:0000256" key="12">
    <source>
        <dbReference type="HAMAP-Rule" id="MF_01576"/>
    </source>
</evidence>
<dbReference type="EMBL" id="JAAVVK010000001">
    <property type="protein sequence ID" value="NKE38218.1"/>
    <property type="molecule type" value="Genomic_DNA"/>
</dbReference>
<feature type="binding site" evidence="12">
    <location>
        <position position="231"/>
    </location>
    <ligand>
        <name>NADP(+)</name>
        <dbReference type="ChEBI" id="CHEBI:58349"/>
    </ligand>
</feature>
<keyword evidence="16" id="KW-1185">Reference proteome</keyword>
<name>A0A846UCH3_9MOLU</name>
<keyword evidence="9 12" id="KW-0368">Histidine biosynthesis</keyword>
<feature type="domain" description="Tetrahydrofolate dehydrogenase/cyclohydrolase NAD(P)-binding" evidence="14">
    <location>
        <begin position="139"/>
        <end position="277"/>
    </location>
</feature>
<dbReference type="UniPathway" id="UPA00193"/>
<dbReference type="GO" id="GO:0035999">
    <property type="term" value="P:tetrahydrofolate interconversion"/>
    <property type="evidence" value="ECO:0007669"/>
    <property type="project" value="UniProtKB-UniRule"/>
</dbReference>
<dbReference type="InterPro" id="IPR020631">
    <property type="entry name" value="THF_DH/CycHdrlase_NAD-bd_dom"/>
</dbReference>
<comment type="subunit">
    <text evidence="2 12">Homodimer.</text>
</comment>
<comment type="function">
    <text evidence="12">Catalyzes the oxidation of 5,10-methylenetetrahydrofolate to 5,10-methenyltetrahydrofolate and then the hydrolysis of 5,10-methenyltetrahydrofolate to 10-formyltetrahydrofolate.</text>
</comment>
<proteinExistence type="inferred from homology"/>
<evidence type="ECO:0000256" key="10">
    <source>
        <dbReference type="ARBA" id="ARBA00023167"/>
    </source>
</evidence>
<dbReference type="Pfam" id="PF02882">
    <property type="entry name" value="THF_DHG_CYH_C"/>
    <property type="match status" value="1"/>
</dbReference>
<dbReference type="GO" id="GO:0006164">
    <property type="term" value="P:purine nucleotide biosynthetic process"/>
    <property type="evidence" value="ECO:0007669"/>
    <property type="project" value="UniProtKB-KW"/>
</dbReference>
<dbReference type="GO" id="GO:0005829">
    <property type="term" value="C:cytosol"/>
    <property type="evidence" value="ECO:0007669"/>
    <property type="project" value="TreeGrafter"/>
</dbReference>
<comment type="catalytic activity">
    <reaction evidence="12">
        <text>(6R)-5,10-methylene-5,6,7,8-tetrahydrofolate + NADP(+) = (6R)-5,10-methenyltetrahydrofolate + NADPH</text>
        <dbReference type="Rhea" id="RHEA:22812"/>
        <dbReference type="ChEBI" id="CHEBI:15636"/>
        <dbReference type="ChEBI" id="CHEBI:57455"/>
        <dbReference type="ChEBI" id="CHEBI:57783"/>
        <dbReference type="ChEBI" id="CHEBI:58349"/>
        <dbReference type="EC" id="1.5.1.5"/>
    </reaction>
</comment>
<evidence type="ECO:0000256" key="7">
    <source>
        <dbReference type="ARBA" id="ARBA00022857"/>
    </source>
</evidence>
<evidence type="ECO:0000256" key="9">
    <source>
        <dbReference type="ARBA" id="ARBA00023102"/>
    </source>
</evidence>
<dbReference type="CDD" id="cd01080">
    <property type="entry name" value="NAD_bind_m-THF_DH_Cyclohyd"/>
    <property type="match status" value="1"/>
</dbReference>
<gene>
    <name evidence="12" type="primary">folD</name>
    <name evidence="15" type="ORF">HER12_00410</name>
</gene>
<dbReference type="PANTHER" id="PTHR48099:SF5">
    <property type="entry name" value="C-1-TETRAHYDROFOLATE SYNTHASE, CYTOPLASMIC"/>
    <property type="match status" value="1"/>
</dbReference>
<dbReference type="InterPro" id="IPR036291">
    <property type="entry name" value="NAD(P)-bd_dom_sf"/>
</dbReference>
<dbReference type="GO" id="GO:0004488">
    <property type="term" value="F:methylenetetrahydrofolate dehydrogenase (NADP+) activity"/>
    <property type="evidence" value="ECO:0007669"/>
    <property type="project" value="UniProtKB-UniRule"/>
</dbReference>
<evidence type="ECO:0000256" key="5">
    <source>
        <dbReference type="ARBA" id="ARBA00022755"/>
    </source>
</evidence>
<evidence type="ECO:0000313" key="16">
    <source>
        <dbReference type="Proteomes" id="UP000584587"/>
    </source>
</evidence>
<keyword evidence="4 12" id="KW-0028">Amino-acid biosynthesis</keyword>
<dbReference type="InterPro" id="IPR020630">
    <property type="entry name" value="THF_DH/CycHdrlase_cat_dom"/>
</dbReference>
<dbReference type="InterPro" id="IPR020867">
    <property type="entry name" value="THF_DH/CycHdrlase_CS"/>
</dbReference>
<evidence type="ECO:0000256" key="3">
    <source>
        <dbReference type="ARBA" id="ARBA00022563"/>
    </source>
</evidence>
<dbReference type="FunFam" id="3.40.50.10860:FF:000005">
    <property type="entry name" value="C-1-tetrahydrofolate synthase, cytoplasmic, putative"/>
    <property type="match status" value="1"/>
</dbReference>
<dbReference type="EC" id="1.5.1.5" evidence="12"/>
<dbReference type="Pfam" id="PF00763">
    <property type="entry name" value="THF_DHG_CYH"/>
    <property type="match status" value="1"/>
</dbReference>
<keyword evidence="11 12" id="KW-0511">Multifunctional enzyme</keyword>
<dbReference type="Gene3D" id="3.40.50.10860">
    <property type="entry name" value="Leucine Dehydrogenase, chain A, domain 1"/>
    <property type="match status" value="1"/>
</dbReference>
<evidence type="ECO:0000259" key="13">
    <source>
        <dbReference type="Pfam" id="PF00763"/>
    </source>
</evidence>
<comment type="catalytic activity">
    <reaction evidence="12">
        <text>(6R)-5,10-methenyltetrahydrofolate + H2O = (6R)-10-formyltetrahydrofolate + H(+)</text>
        <dbReference type="Rhea" id="RHEA:23700"/>
        <dbReference type="ChEBI" id="CHEBI:15377"/>
        <dbReference type="ChEBI" id="CHEBI:15378"/>
        <dbReference type="ChEBI" id="CHEBI:57455"/>
        <dbReference type="ChEBI" id="CHEBI:195366"/>
        <dbReference type="EC" id="3.5.4.9"/>
    </reaction>
</comment>
<keyword evidence="8 12" id="KW-0560">Oxidoreductase</keyword>
<evidence type="ECO:0000256" key="6">
    <source>
        <dbReference type="ARBA" id="ARBA00022801"/>
    </source>
</evidence>
<dbReference type="RefSeq" id="WP_168104696.1">
    <property type="nucleotide sequence ID" value="NZ_CP051215.1"/>
</dbReference>
<dbReference type="PRINTS" id="PR00085">
    <property type="entry name" value="THFDHDRGNASE"/>
</dbReference>
<evidence type="ECO:0000256" key="11">
    <source>
        <dbReference type="ARBA" id="ARBA00023268"/>
    </source>
</evidence>
<protein>
    <recommendedName>
        <fullName evidence="12">Bifunctional protein FolD</fullName>
    </recommendedName>
    <domain>
        <recommendedName>
            <fullName evidence="12">Methylenetetrahydrofolate dehydrogenase</fullName>
            <ecNumber evidence="12">1.5.1.5</ecNumber>
        </recommendedName>
    </domain>
    <domain>
        <recommendedName>
            <fullName evidence="12">Methenyltetrahydrofolate cyclohydrolase</fullName>
            <ecNumber evidence="12">3.5.4.9</ecNumber>
        </recommendedName>
    </domain>
</protein>
<dbReference type="GO" id="GO:0009086">
    <property type="term" value="P:methionine biosynthetic process"/>
    <property type="evidence" value="ECO:0007669"/>
    <property type="project" value="UniProtKB-KW"/>
</dbReference>
<evidence type="ECO:0000256" key="1">
    <source>
        <dbReference type="ARBA" id="ARBA00004777"/>
    </source>
</evidence>
<evidence type="ECO:0000256" key="2">
    <source>
        <dbReference type="ARBA" id="ARBA00011738"/>
    </source>
</evidence>
<keyword evidence="7 12" id="KW-0521">NADP</keyword>
<dbReference type="InterPro" id="IPR046346">
    <property type="entry name" value="Aminoacid_DH-like_N_sf"/>
</dbReference>
<feature type="binding site" evidence="12">
    <location>
        <begin position="165"/>
        <end position="167"/>
    </location>
    <ligand>
        <name>NADP(+)</name>
        <dbReference type="ChEBI" id="CHEBI:58349"/>
    </ligand>
</feature>
<comment type="similarity">
    <text evidence="12">Belongs to the tetrahydrofolate dehydrogenase/cyclohydrolase family.</text>
</comment>
<dbReference type="PROSITE" id="PS00767">
    <property type="entry name" value="THF_DHG_CYH_2"/>
    <property type="match status" value="1"/>
</dbReference>
<dbReference type="SUPFAM" id="SSF53223">
    <property type="entry name" value="Aminoacid dehydrogenase-like, N-terminal domain"/>
    <property type="match status" value="1"/>
</dbReference>
<keyword evidence="10 12" id="KW-0486">Methionine biosynthesis</keyword>
<dbReference type="Proteomes" id="UP000584587">
    <property type="component" value="Unassembled WGS sequence"/>
</dbReference>
<feature type="domain" description="Tetrahydrofolate dehydrogenase/cyclohydrolase catalytic" evidence="13">
    <location>
        <begin position="4"/>
        <end position="119"/>
    </location>
</feature>
<organism evidence="15 16">
    <name type="scientific">Spiroplasma platyhelix PALS-1</name>
    <dbReference type="NCBI Taxonomy" id="1276218"/>
    <lineage>
        <taxon>Bacteria</taxon>
        <taxon>Bacillati</taxon>
        <taxon>Mycoplasmatota</taxon>
        <taxon>Mollicutes</taxon>
        <taxon>Entomoplasmatales</taxon>
        <taxon>Spiroplasmataceae</taxon>
        <taxon>Spiroplasma</taxon>
    </lineage>
</organism>
<evidence type="ECO:0000256" key="8">
    <source>
        <dbReference type="ARBA" id="ARBA00023002"/>
    </source>
</evidence>
<evidence type="ECO:0000259" key="14">
    <source>
        <dbReference type="Pfam" id="PF02882"/>
    </source>
</evidence>
<keyword evidence="3 12" id="KW-0554">One-carbon metabolism</keyword>
<dbReference type="InterPro" id="IPR000672">
    <property type="entry name" value="THF_DH/CycHdrlase"/>
</dbReference>
<dbReference type="Gene3D" id="3.40.50.720">
    <property type="entry name" value="NAD(P)-binding Rossmann-like Domain"/>
    <property type="match status" value="1"/>
</dbReference>
<dbReference type="HAMAP" id="MF_01576">
    <property type="entry name" value="THF_DHG_CYH"/>
    <property type="match status" value="1"/>
</dbReference>
<dbReference type="GO" id="GO:0004477">
    <property type="term" value="F:methenyltetrahydrofolate cyclohydrolase activity"/>
    <property type="evidence" value="ECO:0007669"/>
    <property type="project" value="UniProtKB-UniRule"/>
</dbReference>
<sequence length="281" mass="30633">MQLLDGKKISQKIKDEIKLTIDQLIKQEKRIPKLVVVLIGDDYASHLYVKNKIKACQEVGIQGEIIHFPTSVTEVEVLQAIEKLNQNSEVDGILVQLPLVENLNEFKILNTIAVSKDVDGLTNINAGKLLQGDATAVIPCTVKGIIALLKAYNLEVVGQDITIINNSNIIGKPLAMILNNMGATVSLTHKATKDLKNYLSNADIIVTATGVYQLFTSQNIKADVIIIDVAINSSKDKKLVGDVDFESVKDKVKAITPVPGGVGPMTIAMLLENLMLLYHDK</sequence>
<comment type="caution">
    <text evidence="12">Lacks conserved residue(s) required for the propagation of feature annotation.</text>
</comment>
<dbReference type="SUPFAM" id="SSF51735">
    <property type="entry name" value="NAD(P)-binding Rossmann-fold domains"/>
    <property type="match status" value="1"/>
</dbReference>
<keyword evidence="5 12" id="KW-0658">Purine biosynthesis</keyword>
<dbReference type="GO" id="GO:0000105">
    <property type="term" value="P:L-histidine biosynthetic process"/>
    <property type="evidence" value="ECO:0007669"/>
    <property type="project" value="UniProtKB-KW"/>
</dbReference>